<evidence type="ECO:0000313" key="3">
    <source>
        <dbReference type="EnsemblMetazoa" id="AATE000595-PA.1"/>
    </source>
</evidence>
<feature type="domain" description="Ribosomal RNA-processing protein 7 C-terminal" evidence="2">
    <location>
        <begin position="181"/>
        <end position="296"/>
    </location>
</feature>
<protein>
    <recommendedName>
        <fullName evidence="2">Ribosomal RNA-processing protein 7 C-terminal domain-containing protein</fullName>
    </recommendedName>
</protein>
<dbReference type="SUPFAM" id="SSF54928">
    <property type="entry name" value="RNA-binding domain, RBD"/>
    <property type="match status" value="1"/>
</dbReference>
<dbReference type="InterPro" id="IPR012677">
    <property type="entry name" value="Nucleotide-bd_a/b_plait_sf"/>
</dbReference>
<dbReference type="Pfam" id="PF12923">
    <property type="entry name" value="RRP7"/>
    <property type="match status" value="1"/>
</dbReference>
<dbReference type="InterPro" id="IPR034890">
    <property type="entry name" value="Rrp7A_RRM"/>
</dbReference>
<name>A0A182IJZ1_ANOAO</name>
<reference evidence="3" key="1">
    <citation type="submission" date="2022-08" db="UniProtKB">
        <authorList>
            <consortium name="EnsemblMetazoa"/>
        </authorList>
    </citation>
    <scope>IDENTIFICATION</scope>
    <source>
        <strain evidence="3">EBRO</strain>
    </source>
</reference>
<dbReference type="InterPro" id="IPR040446">
    <property type="entry name" value="RRP7"/>
</dbReference>
<dbReference type="GO" id="GO:0006364">
    <property type="term" value="P:rRNA processing"/>
    <property type="evidence" value="ECO:0007669"/>
    <property type="project" value="TreeGrafter"/>
</dbReference>
<dbReference type="PANTHER" id="PTHR13191:SF0">
    <property type="entry name" value="RIBOSOMAL RNA-PROCESSING PROTEIN 7 HOMOLOG A-RELATED"/>
    <property type="match status" value="1"/>
</dbReference>
<dbReference type="EnsemblMetazoa" id="AATE000595-RA">
    <property type="protein sequence ID" value="AATE000595-PA.1"/>
    <property type="gene ID" value="AATE000595"/>
</dbReference>
<organism evidence="3">
    <name type="scientific">Anopheles atroparvus</name>
    <name type="common">European mosquito</name>
    <dbReference type="NCBI Taxonomy" id="41427"/>
    <lineage>
        <taxon>Eukaryota</taxon>
        <taxon>Metazoa</taxon>
        <taxon>Ecdysozoa</taxon>
        <taxon>Arthropoda</taxon>
        <taxon>Hexapoda</taxon>
        <taxon>Insecta</taxon>
        <taxon>Pterygota</taxon>
        <taxon>Neoptera</taxon>
        <taxon>Endopterygota</taxon>
        <taxon>Diptera</taxon>
        <taxon>Nematocera</taxon>
        <taxon>Culicoidea</taxon>
        <taxon>Culicidae</taxon>
        <taxon>Anophelinae</taxon>
        <taxon>Anopheles</taxon>
    </lineage>
</organism>
<sequence length="296" mass="34090">LIFQPAISRNWVYDISTRRCFTTFSTLACFVISTKHATFVFAMSSAEEFTVIPLTFDENYKDGHQLFVKENASKITCRQKPSGRTLYVLNVPPYATKEALQEAFSLAGTVERVELQEKPSSKESAPFLEMASDLFTFKVAYVVFKESASLKMVLKSKEISPLNAAGTLLTGIEKWTKAYHEQLPDAVGLQQEIDQYMQSYDETVEQKNIEESQPVEDDGWVTVSKKNSSIFAQKQSVVKKLEKKLDDDRSTKQLKNFYTFQIRESKKNDIISLRKKYDRDLKKMEQIKKAKRFKPY</sequence>
<dbReference type="VEuPathDB" id="VectorBase:AATE000595"/>
<dbReference type="InterPro" id="IPR024326">
    <property type="entry name" value="RRP7_C"/>
</dbReference>
<dbReference type="CDD" id="cd12294">
    <property type="entry name" value="RRM_Rrp7A"/>
    <property type="match status" value="1"/>
</dbReference>
<dbReference type="CDD" id="cd12951">
    <property type="entry name" value="RRP7_Rrp7A"/>
    <property type="match status" value="1"/>
</dbReference>
<dbReference type="InterPro" id="IPR035979">
    <property type="entry name" value="RBD_domain_sf"/>
</dbReference>
<dbReference type="GO" id="GO:0034456">
    <property type="term" value="C:UTP-C complex"/>
    <property type="evidence" value="ECO:0007669"/>
    <property type="project" value="TreeGrafter"/>
</dbReference>
<accession>A0A182IJZ1</accession>
<dbReference type="GO" id="GO:0003676">
    <property type="term" value="F:nucleic acid binding"/>
    <property type="evidence" value="ECO:0007669"/>
    <property type="project" value="InterPro"/>
</dbReference>
<comment type="similarity">
    <text evidence="1">Belongs to the RRP7 family.</text>
</comment>
<dbReference type="STRING" id="41427.A0A182IJZ1"/>
<dbReference type="Gene3D" id="6.10.250.1770">
    <property type="match status" value="1"/>
</dbReference>
<dbReference type="GO" id="GO:0032545">
    <property type="term" value="C:CURI complex"/>
    <property type="evidence" value="ECO:0007669"/>
    <property type="project" value="TreeGrafter"/>
</dbReference>
<evidence type="ECO:0000259" key="2">
    <source>
        <dbReference type="Pfam" id="PF12923"/>
    </source>
</evidence>
<dbReference type="GO" id="GO:0000028">
    <property type="term" value="P:ribosomal small subunit assembly"/>
    <property type="evidence" value="ECO:0007669"/>
    <property type="project" value="TreeGrafter"/>
</dbReference>
<dbReference type="PANTHER" id="PTHR13191">
    <property type="entry name" value="RIBOSOMAL RNA PROCESSING PROTEIN 7-RELATED"/>
    <property type="match status" value="1"/>
</dbReference>
<dbReference type="AlphaFoldDB" id="A0A182IJZ1"/>
<dbReference type="Gene3D" id="3.30.70.330">
    <property type="match status" value="1"/>
</dbReference>
<evidence type="ECO:0000256" key="1">
    <source>
        <dbReference type="ARBA" id="ARBA00006110"/>
    </source>
</evidence>
<proteinExistence type="inferred from homology"/>